<dbReference type="PROSITE" id="PS00018">
    <property type="entry name" value="EF_HAND_1"/>
    <property type="match status" value="1"/>
</dbReference>
<keyword evidence="3" id="KW-0560">Oxidoreductase</keyword>
<dbReference type="GeneID" id="8295778"/>
<feature type="transmembrane region" description="Helical" evidence="6">
    <location>
        <begin position="20"/>
        <end position="44"/>
    </location>
</feature>
<dbReference type="InterPro" id="IPR036396">
    <property type="entry name" value="Cyt_P450_sf"/>
</dbReference>
<name>C5MCH9_CANTT</name>
<sequence length="575" mass="65799">MLSSIPWDQSLLTLLTYLDTHPIATIFTIILTILTIGILFDYCLSPKEIANIFSIPGDLPFIGHLHLILDNPALIYLTWYKLYNKSVFQIRIGNKRVVVVNSFDDVVGLWINHSCQNNSRPLSYTFHGLVSALQGFTVGSTPASLTFSRKKKVISSCLRKKEIDEKVCLIDNEICVMIKEIIKKKDISTDVNMLPYLQKFILKTAILMSYGIELDCYNKDVKLCQEIITVENNIIRLRSPISNLQDSVPFLRLIPWFNNREFALRCGNRRNKYMDQLYNRLQNGLAENDPNIANSILGQLILNNDNNNSNSLTSQEIQSICLTLVSAGLDNTPLNLNYLIGILSQPRIGKIFQDKAIKDILNHANGDIIQAWNQSNEENRDCKYIQALILETLRHFTVLPLSLPRLTTKPIYYKNFMIPKNTHMFMNAYSANHDELIFKNPFKFDPERWLDSETNEIKSKILATTSSSSSSTHHGGGNGINVQNFHFAFGAGSRMCSGYNLVMKEMYMMIIKLLLLFEINPPDNNNNNGKYLMEMNPFVNNSNPRGTSFEPRIHNIKLQYRKLPNYETLHEIVLK</sequence>
<dbReference type="EMBL" id="GG692399">
    <property type="protein sequence ID" value="EER32259.1"/>
    <property type="molecule type" value="Genomic_DNA"/>
</dbReference>
<dbReference type="VEuPathDB" id="FungiDB:CTRG_03930"/>
<dbReference type="InterPro" id="IPR001128">
    <property type="entry name" value="Cyt_P450"/>
</dbReference>
<evidence type="ECO:0000313" key="7">
    <source>
        <dbReference type="EMBL" id="EER32259.1"/>
    </source>
</evidence>
<gene>
    <name evidence="7" type="ORF">CTRG_03930</name>
</gene>
<dbReference type="STRING" id="294747.C5MCH9"/>
<comment type="cofactor">
    <cofactor evidence="5">
        <name>heme</name>
        <dbReference type="ChEBI" id="CHEBI:30413"/>
    </cofactor>
</comment>
<dbReference type="GO" id="GO:0005506">
    <property type="term" value="F:iron ion binding"/>
    <property type="evidence" value="ECO:0007669"/>
    <property type="project" value="InterPro"/>
</dbReference>
<keyword evidence="6" id="KW-1133">Transmembrane helix</keyword>
<dbReference type="PRINTS" id="PR00385">
    <property type="entry name" value="P450"/>
</dbReference>
<dbReference type="Gene3D" id="1.10.630.10">
    <property type="entry name" value="Cytochrome P450"/>
    <property type="match status" value="1"/>
</dbReference>
<dbReference type="HOGENOM" id="CLU_001570_2_4_1"/>
<dbReference type="GO" id="GO:0004497">
    <property type="term" value="F:monooxygenase activity"/>
    <property type="evidence" value="ECO:0007669"/>
    <property type="project" value="InterPro"/>
</dbReference>
<dbReference type="OrthoDB" id="1055148at2759"/>
<evidence type="ECO:0000256" key="1">
    <source>
        <dbReference type="ARBA" id="ARBA00010617"/>
    </source>
</evidence>
<dbReference type="KEGG" id="ctp:CTRG_03930"/>
<accession>C5MCH9</accession>
<protein>
    <recommendedName>
        <fullName evidence="9">Phenylacetate 2-hydroxylase</fullName>
    </recommendedName>
</protein>
<dbReference type="InterPro" id="IPR002401">
    <property type="entry name" value="Cyt_P450_E_grp-I"/>
</dbReference>
<evidence type="ECO:0000256" key="5">
    <source>
        <dbReference type="PIRSR" id="PIRSR602401-1"/>
    </source>
</evidence>
<keyword evidence="6" id="KW-0812">Transmembrane</keyword>
<keyword evidence="2 5" id="KW-0479">Metal-binding</keyword>
<evidence type="ECO:0000256" key="4">
    <source>
        <dbReference type="ARBA" id="ARBA00023004"/>
    </source>
</evidence>
<comment type="similarity">
    <text evidence="1">Belongs to the cytochrome P450 family.</text>
</comment>
<dbReference type="GO" id="GO:0016705">
    <property type="term" value="F:oxidoreductase activity, acting on paired donors, with incorporation or reduction of molecular oxygen"/>
    <property type="evidence" value="ECO:0007669"/>
    <property type="project" value="InterPro"/>
</dbReference>
<keyword evidence="5" id="KW-0349">Heme</keyword>
<dbReference type="PANTHER" id="PTHR46300:SF9">
    <property type="entry name" value="P450, PUTATIVE-RELATED"/>
    <property type="match status" value="1"/>
</dbReference>
<dbReference type="SUPFAM" id="SSF48264">
    <property type="entry name" value="Cytochrome P450"/>
    <property type="match status" value="1"/>
</dbReference>
<dbReference type="PRINTS" id="PR00463">
    <property type="entry name" value="EP450I"/>
</dbReference>
<organism evidence="7 8">
    <name type="scientific">Candida tropicalis (strain ATCC MYA-3404 / T1)</name>
    <name type="common">Yeast</name>
    <dbReference type="NCBI Taxonomy" id="294747"/>
    <lineage>
        <taxon>Eukaryota</taxon>
        <taxon>Fungi</taxon>
        <taxon>Dikarya</taxon>
        <taxon>Ascomycota</taxon>
        <taxon>Saccharomycotina</taxon>
        <taxon>Pichiomycetes</taxon>
        <taxon>Debaryomycetaceae</taxon>
        <taxon>Candida/Lodderomyces clade</taxon>
        <taxon>Candida</taxon>
    </lineage>
</organism>
<dbReference type="RefSeq" id="XP_002549633.1">
    <property type="nucleotide sequence ID" value="XM_002549587.1"/>
</dbReference>
<evidence type="ECO:0000256" key="6">
    <source>
        <dbReference type="SAM" id="Phobius"/>
    </source>
</evidence>
<keyword evidence="6" id="KW-0472">Membrane</keyword>
<feature type="binding site" description="axial binding residue" evidence="5">
    <location>
        <position position="496"/>
    </location>
    <ligand>
        <name>heme</name>
        <dbReference type="ChEBI" id="CHEBI:30413"/>
    </ligand>
    <ligandPart>
        <name>Fe</name>
        <dbReference type="ChEBI" id="CHEBI:18248"/>
    </ligandPart>
</feature>
<keyword evidence="4 5" id="KW-0408">Iron</keyword>
<dbReference type="Proteomes" id="UP000002037">
    <property type="component" value="Unassembled WGS sequence"/>
</dbReference>
<dbReference type="InterPro" id="IPR050364">
    <property type="entry name" value="Cytochrome_P450_fung"/>
</dbReference>
<dbReference type="Pfam" id="PF00067">
    <property type="entry name" value="p450"/>
    <property type="match status" value="1"/>
</dbReference>
<dbReference type="AlphaFoldDB" id="C5MCH9"/>
<dbReference type="eggNOG" id="KOG0156">
    <property type="taxonomic scope" value="Eukaryota"/>
</dbReference>
<evidence type="ECO:0000256" key="2">
    <source>
        <dbReference type="ARBA" id="ARBA00022723"/>
    </source>
</evidence>
<proteinExistence type="inferred from homology"/>
<evidence type="ECO:0008006" key="9">
    <source>
        <dbReference type="Google" id="ProtNLM"/>
    </source>
</evidence>
<reference evidence="7 8" key="1">
    <citation type="journal article" date="2009" name="Nature">
        <title>Evolution of pathogenicity and sexual reproduction in eight Candida genomes.</title>
        <authorList>
            <person name="Butler G."/>
            <person name="Rasmussen M.D."/>
            <person name="Lin M.F."/>
            <person name="Santos M.A."/>
            <person name="Sakthikumar S."/>
            <person name="Munro C.A."/>
            <person name="Rheinbay E."/>
            <person name="Grabherr M."/>
            <person name="Forche A."/>
            <person name="Reedy J.L."/>
            <person name="Agrafioti I."/>
            <person name="Arnaud M.B."/>
            <person name="Bates S."/>
            <person name="Brown A.J."/>
            <person name="Brunke S."/>
            <person name="Costanzo M.C."/>
            <person name="Fitzpatrick D.A."/>
            <person name="de Groot P.W."/>
            <person name="Harris D."/>
            <person name="Hoyer L.L."/>
            <person name="Hube B."/>
            <person name="Klis F.M."/>
            <person name="Kodira C."/>
            <person name="Lennard N."/>
            <person name="Logue M.E."/>
            <person name="Martin R."/>
            <person name="Neiman A.M."/>
            <person name="Nikolaou E."/>
            <person name="Quail M.A."/>
            <person name="Quinn J."/>
            <person name="Santos M.C."/>
            <person name="Schmitzberger F.F."/>
            <person name="Sherlock G."/>
            <person name="Shah P."/>
            <person name="Silverstein K.A."/>
            <person name="Skrzypek M.S."/>
            <person name="Soll D."/>
            <person name="Staggs R."/>
            <person name="Stansfield I."/>
            <person name="Stumpf M.P."/>
            <person name="Sudbery P.E."/>
            <person name="Srikantha T."/>
            <person name="Zeng Q."/>
            <person name="Berman J."/>
            <person name="Berriman M."/>
            <person name="Heitman J."/>
            <person name="Gow N.A."/>
            <person name="Lorenz M.C."/>
            <person name="Birren B.W."/>
            <person name="Kellis M."/>
            <person name="Cuomo C.A."/>
        </authorList>
    </citation>
    <scope>NUCLEOTIDE SEQUENCE [LARGE SCALE GENOMIC DNA]</scope>
    <source>
        <strain evidence="8">ATCC MYA-3404 / T1</strain>
    </source>
</reference>
<dbReference type="PANTHER" id="PTHR46300">
    <property type="entry name" value="P450, PUTATIVE (EUROFUNG)-RELATED-RELATED"/>
    <property type="match status" value="1"/>
</dbReference>
<dbReference type="InterPro" id="IPR018247">
    <property type="entry name" value="EF_Hand_1_Ca_BS"/>
</dbReference>
<dbReference type="GO" id="GO:0020037">
    <property type="term" value="F:heme binding"/>
    <property type="evidence" value="ECO:0007669"/>
    <property type="project" value="InterPro"/>
</dbReference>
<keyword evidence="8" id="KW-1185">Reference proteome</keyword>
<evidence type="ECO:0000256" key="3">
    <source>
        <dbReference type="ARBA" id="ARBA00023002"/>
    </source>
</evidence>
<evidence type="ECO:0000313" key="8">
    <source>
        <dbReference type="Proteomes" id="UP000002037"/>
    </source>
</evidence>